<protein>
    <recommendedName>
        <fullName evidence="2">GGDEF domain-containing protein</fullName>
    </recommendedName>
</protein>
<accession>A0A380T9Q2</accession>
<reference evidence="1" key="1">
    <citation type="submission" date="2018-07" db="EMBL/GenBank/DDBJ databases">
        <authorList>
            <person name="Quirk P.G."/>
            <person name="Krulwich T.A."/>
        </authorList>
    </citation>
    <scope>NUCLEOTIDE SEQUENCE</scope>
</reference>
<evidence type="ECO:0000313" key="1">
    <source>
        <dbReference type="EMBL" id="SUS03383.1"/>
    </source>
</evidence>
<organism evidence="1">
    <name type="scientific">metagenome</name>
    <dbReference type="NCBI Taxonomy" id="256318"/>
    <lineage>
        <taxon>unclassified sequences</taxon>
        <taxon>metagenomes</taxon>
    </lineage>
</organism>
<proteinExistence type="predicted"/>
<dbReference type="AlphaFoldDB" id="A0A380T9Q2"/>
<sequence>MAVGEPASRAAVDDLRARLRVLAKGRETLDVAQLHFVSLGEIQQAYGARWPEHKSRIQDAAESFLRKRVGASDMLVRGEGGFLLVLGVAAGPEAHAITAQLTHGLNAFFTGQGGTPPPRFTGTAQSFATRDLEGSFGAIDVVAPAPEPAASERSGSIEPDWKFEPVWDVKREALSHWFVTAFNRANGVRIPGYQFENGAAYSSHFVKIDEAGLWVAEQALQDLLTAGKQTLIGSVVHAQSLTNVATRARILATIDRLNPEFHRYRIVKIAGVTQGFPRLYLKELVGVLRSRQLHVVMTAFWDEPDIATMMQPGLTAVGLVTPASGVMSGPVIAIPALMARINEATKIAHDARARFFVEGAVTKYLALKFASAGVDNIASEHIWPTRATADGMLRWPANRLAAA</sequence>
<evidence type="ECO:0008006" key="2">
    <source>
        <dbReference type="Google" id="ProtNLM"/>
    </source>
</evidence>
<name>A0A380T9Q2_9ZZZZ</name>
<gene>
    <name evidence="1" type="ORF">DF3PB_10135</name>
</gene>
<dbReference type="EMBL" id="UIDG01000001">
    <property type="protein sequence ID" value="SUS03383.1"/>
    <property type="molecule type" value="Genomic_DNA"/>
</dbReference>